<proteinExistence type="predicted"/>
<dbReference type="GO" id="GO:0005198">
    <property type="term" value="F:structural molecule activity"/>
    <property type="evidence" value="ECO:0007669"/>
    <property type="project" value="InterPro"/>
</dbReference>
<dbReference type="Proteomes" id="UP000186141">
    <property type="component" value="Unassembled WGS sequence"/>
</dbReference>
<accession>A0A1N7KZT4</accession>
<name>A0A1N7KZT4_9RHOB</name>
<dbReference type="InterPro" id="IPR006429">
    <property type="entry name" value="Phage_lambda_portal"/>
</dbReference>
<dbReference type="STRING" id="1086013.SAMN05421774_101799"/>
<dbReference type="OrthoDB" id="9770450at2"/>
<protein>
    <submittedName>
        <fullName evidence="2">Phage portal protein, lambda family</fullName>
    </submittedName>
</protein>
<evidence type="ECO:0000256" key="1">
    <source>
        <dbReference type="SAM" id="MobiDB-lite"/>
    </source>
</evidence>
<feature type="compositionally biased region" description="Basic and acidic residues" evidence="1">
    <location>
        <begin position="414"/>
        <end position="429"/>
    </location>
</feature>
<sequence length="438" mass="47726">MSFPFGFGPLGRFFRPAQKRQIEAGGGGRRWEGAGMLHAPQTQTLAARGAAKARANAAYLNNPIANRAIEVWGSTLGKGWQVRSYDRAANDAFEDLIRPFMLPLARALVRDGEAFVQLVVTSAGQLRLKHLAADQIDPSLTRDLGGGARIMAGVEYDAEDQIVAYHVLREPPGSTFTLTNETVRVPAVDMLHIFDPLFPGQVRGITWLTPVLLKLRDRDEASDALLMQLKVAALMTGYISDPDGSVAELLGTTSEGALNLALEPAMMRILPPGASVTFSKPGDGLAQIDAFLKAIDREIAAGLSLTFAMLTGDLGEANYSSERVGLLEFRRRAEMLQRNLIEGQFLRPLWRRWIEVRTLAGELPAGPAAQAELRAVRFVPPGWAWVDPKNDVDADIAAINAGLKSREEVVAARGRDIDEVDEERARDRATMPNGGNQQ</sequence>
<dbReference type="EMBL" id="FTOT01000001">
    <property type="protein sequence ID" value="SIS67093.1"/>
    <property type="molecule type" value="Genomic_DNA"/>
</dbReference>
<gene>
    <name evidence="2" type="ORF">SAMN05421774_101799</name>
</gene>
<dbReference type="NCBIfam" id="TIGR01539">
    <property type="entry name" value="portal_lambda"/>
    <property type="match status" value="1"/>
</dbReference>
<dbReference type="AlphaFoldDB" id="A0A1N7KZT4"/>
<evidence type="ECO:0000313" key="2">
    <source>
        <dbReference type="EMBL" id="SIS67093.1"/>
    </source>
</evidence>
<dbReference type="Pfam" id="PF05136">
    <property type="entry name" value="Phage_portal_2"/>
    <property type="match status" value="1"/>
</dbReference>
<evidence type="ECO:0000313" key="3">
    <source>
        <dbReference type="Proteomes" id="UP000186141"/>
    </source>
</evidence>
<feature type="region of interest" description="Disordered" evidence="1">
    <location>
        <begin position="414"/>
        <end position="438"/>
    </location>
</feature>
<dbReference type="RefSeq" id="WP_076528868.1">
    <property type="nucleotide sequence ID" value="NZ_BMEH01000001.1"/>
</dbReference>
<reference evidence="2 3" key="1">
    <citation type="submission" date="2017-01" db="EMBL/GenBank/DDBJ databases">
        <authorList>
            <person name="Mah S.A."/>
            <person name="Swanson W.J."/>
            <person name="Moy G.W."/>
            <person name="Vacquier V.D."/>
        </authorList>
    </citation>
    <scope>NUCLEOTIDE SEQUENCE [LARGE SCALE GENOMIC DNA]</scope>
    <source>
        <strain evidence="2 3">DSM 26375</strain>
    </source>
</reference>
<dbReference type="GO" id="GO:0019068">
    <property type="term" value="P:virion assembly"/>
    <property type="evidence" value="ECO:0007669"/>
    <property type="project" value="InterPro"/>
</dbReference>
<keyword evidence="3" id="KW-1185">Reference proteome</keyword>
<organism evidence="2 3">
    <name type="scientific">Gemmobacter megaterium</name>
    <dbReference type="NCBI Taxonomy" id="1086013"/>
    <lineage>
        <taxon>Bacteria</taxon>
        <taxon>Pseudomonadati</taxon>
        <taxon>Pseudomonadota</taxon>
        <taxon>Alphaproteobacteria</taxon>
        <taxon>Rhodobacterales</taxon>
        <taxon>Paracoccaceae</taxon>
        <taxon>Gemmobacter</taxon>
    </lineage>
</organism>